<name>X7YGN1_MYCKA</name>
<dbReference type="AlphaFoldDB" id="X7YGN1"/>
<protein>
    <submittedName>
        <fullName evidence="1">Uncharacterized protein</fullName>
    </submittedName>
</protein>
<sequence length="52" mass="5334">MLAGLLRRSAVAEQGSTFRKAVIAGQEIPEGPLIQPVLSELGATMASLGQAV</sequence>
<dbReference type="PATRIC" id="fig|1299326.3.peg.6305"/>
<organism evidence="1 2">
    <name type="scientific">Mycobacterium kansasii 662</name>
    <dbReference type="NCBI Taxonomy" id="1299326"/>
    <lineage>
        <taxon>Bacteria</taxon>
        <taxon>Bacillati</taxon>
        <taxon>Actinomycetota</taxon>
        <taxon>Actinomycetes</taxon>
        <taxon>Mycobacteriales</taxon>
        <taxon>Mycobacteriaceae</taxon>
        <taxon>Mycobacterium</taxon>
    </lineage>
</organism>
<evidence type="ECO:0000313" key="2">
    <source>
        <dbReference type="Proteomes" id="UP000020561"/>
    </source>
</evidence>
<accession>X7YGN1</accession>
<comment type="caution">
    <text evidence="1">The sequence shown here is derived from an EMBL/GenBank/DDBJ whole genome shotgun (WGS) entry which is preliminary data.</text>
</comment>
<evidence type="ECO:0000313" key="1">
    <source>
        <dbReference type="EMBL" id="EUA06001.1"/>
    </source>
</evidence>
<gene>
    <name evidence="1" type="ORF">I545_6557</name>
</gene>
<proteinExistence type="predicted"/>
<dbReference type="Proteomes" id="UP000020561">
    <property type="component" value="Unassembled WGS sequence"/>
</dbReference>
<dbReference type="EMBL" id="JAOA01000019">
    <property type="protein sequence ID" value="EUA06001.1"/>
    <property type="molecule type" value="Genomic_DNA"/>
</dbReference>
<reference evidence="1 2" key="1">
    <citation type="submission" date="2013-12" db="EMBL/GenBank/DDBJ databases">
        <authorList>
            <person name="Brown-Elliot B."/>
            <person name="Wallace R."/>
            <person name="Lenaerts A."/>
            <person name="Ordway D."/>
            <person name="DeGroote M.A."/>
            <person name="Parker T."/>
            <person name="Sizemore C."/>
            <person name="Tallon L.J."/>
            <person name="Sadzewicz L.K."/>
            <person name="Sengamalay N."/>
            <person name="Fraser C.M."/>
            <person name="Hine E."/>
            <person name="Shefchek K.A."/>
            <person name="Das S.P."/>
            <person name="Tettelin H."/>
        </authorList>
    </citation>
    <scope>NUCLEOTIDE SEQUENCE [LARGE SCALE GENOMIC DNA]</scope>
    <source>
        <strain evidence="1 2">662</strain>
    </source>
</reference>